<evidence type="ECO:0000256" key="2">
    <source>
        <dbReference type="ARBA" id="ARBA00008520"/>
    </source>
</evidence>
<organism evidence="4 5">
    <name type="scientific">Pseudodesulfovibrio senegalensis</name>
    <dbReference type="NCBI Taxonomy" id="1721087"/>
    <lineage>
        <taxon>Bacteria</taxon>
        <taxon>Pseudomonadati</taxon>
        <taxon>Thermodesulfobacteriota</taxon>
        <taxon>Desulfovibrionia</taxon>
        <taxon>Desulfovibrionales</taxon>
        <taxon>Desulfovibrionaceae</taxon>
    </lineage>
</organism>
<feature type="chain" id="PRO_5027075554" evidence="3">
    <location>
        <begin position="37"/>
        <end position="470"/>
    </location>
</feature>
<dbReference type="PANTHER" id="PTHR43649">
    <property type="entry name" value="ARABINOSE-BINDING PROTEIN-RELATED"/>
    <property type="match status" value="1"/>
</dbReference>
<comment type="caution">
    <text evidence="4">The sequence shown here is derived from an EMBL/GenBank/DDBJ whole genome shotgun (WGS) entry which is preliminary data.</text>
</comment>
<evidence type="ECO:0000313" key="5">
    <source>
        <dbReference type="Proteomes" id="UP000438699"/>
    </source>
</evidence>
<dbReference type="SUPFAM" id="SSF53850">
    <property type="entry name" value="Periplasmic binding protein-like II"/>
    <property type="match status" value="1"/>
</dbReference>
<dbReference type="EMBL" id="WAIE01000004">
    <property type="protein sequence ID" value="KAB1441454.1"/>
    <property type="molecule type" value="Genomic_DNA"/>
</dbReference>
<proteinExistence type="inferred from homology"/>
<dbReference type="RefSeq" id="WP_151151197.1">
    <property type="nucleotide sequence ID" value="NZ_WAIE01000004.1"/>
</dbReference>
<reference evidence="4 5" key="1">
    <citation type="journal article" date="2017" name="Int. J. Syst. Evol. Microbiol.">
        <title>Desulfovibrio senegalensis sp. nov., a mesophilic sulfate reducer isolated from marine sediment.</title>
        <authorList>
            <person name="Thioye A."/>
            <person name="Gam Z.B.A."/>
            <person name="Mbengue M."/>
            <person name="Cayol J.L."/>
            <person name="Joseph-Bartoli M."/>
            <person name="Toure-Kane C."/>
            <person name="Labat M."/>
        </authorList>
    </citation>
    <scope>NUCLEOTIDE SEQUENCE [LARGE SCALE GENOMIC DNA]</scope>
    <source>
        <strain evidence="4 5">DSM 101509</strain>
    </source>
</reference>
<keyword evidence="5" id="KW-1185">Reference proteome</keyword>
<dbReference type="PANTHER" id="PTHR43649:SF12">
    <property type="entry name" value="DIACETYLCHITOBIOSE BINDING PROTEIN DASA"/>
    <property type="match status" value="1"/>
</dbReference>
<dbReference type="AlphaFoldDB" id="A0A6N6N447"/>
<accession>A0A6N6N447</accession>
<sequence>MFTRNKTPTTHHAIRTAMACVMLGLLAMAVSRPVHAENTVCTLNLWTTETQPERMATIRYLAQAFSAINPDIHIDVTGIDENAVRHMGDMAGQEMAPDILACESGMIMAMACKGQFDLRLTGTMVRDIGINRFSKGILQRVSNSRSTPCGIPISGWVQGIWYRKDWFEKAGLAAPDTPERILAAAKTLHDPANDRYGILLGKREDVYAEQVFTHLALANGVEEYSPDGRVLFDSPEAVNTLRLYRELANYSPPGPQYWRGRDFYLQGKLAMMFYSTFIMDDLALPTIAADSLTPDNFPELGGSDFDPALLGNTGMVSVITGARPASYGVIQALGIATMNNERKRQAARRFVRFLYRPDAYITWLHMVPGGMLPVLRDVANSKDFYRDTQGVFRRYTHSHMRQIVAGLGSIESFGLRNGLIVPQAFEVSAEGILPAMITRCLSRELSPRQAVQWAAGCMREMGWSGSISVH</sequence>
<dbReference type="InterPro" id="IPR006059">
    <property type="entry name" value="SBP"/>
</dbReference>
<dbReference type="InterPro" id="IPR050490">
    <property type="entry name" value="Bact_solute-bd_prot1"/>
</dbReference>
<comment type="subcellular location">
    <subcellularLocation>
        <location evidence="1">Periplasm</location>
    </subcellularLocation>
</comment>
<dbReference type="OrthoDB" id="9804061at2"/>
<evidence type="ECO:0000256" key="1">
    <source>
        <dbReference type="ARBA" id="ARBA00004418"/>
    </source>
</evidence>
<dbReference type="Gene3D" id="3.40.190.10">
    <property type="entry name" value="Periplasmic binding protein-like II"/>
    <property type="match status" value="1"/>
</dbReference>
<evidence type="ECO:0000313" key="4">
    <source>
        <dbReference type="EMBL" id="KAB1441454.1"/>
    </source>
</evidence>
<keyword evidence="3" id="KW-0732">Signal</keyword>
<evidence type="ECO:0000256" key="3">
    <source>
        <dbReference type="SAM" id="SignalP"/>
    </source>
</evidence>
<comment type="similarity">
    <text evidence="2">Belongs to the bacterial solute-binding protein 1 family.</text>
</comment>
<feature type="signal peptide" evidence="3">
    <location>
        <begin position="1"/>
        <end position="36"/>
    </location>
</feature>
<dbReference type="Pfam" id="PF01547">
    <property type="entry name" value="SBP_bac_1"/>
    <property type="match status" value="1"/>
</dbReference>
<protein>
    <submittedName>
        <fullName evidence="4">Extracellular solute-binding protein</fullName>
    </submittedName>
</protein>
<dbReference type="Proteomes" id="UP000438699">
    <property type="component" value="Unassembled WGS sequence"/>
</dbReference>
<gene>
    <name evidence="4" type="ORF">F8A88_10960</name>
</gene>
<name>A0A6N6N447_9BACT</name>
<dbReference type="GO" id="GO:0042597">
    <property type="term" value="C:periplasmic space"/>
    <property type="evidence" value="ECO:0007669"/>
    <property type="project" value="UniProtKB-SubCell"/>
</dbReference>